<dbReference type="EMBL" id="UZAL01038202">
    <property type="protein sequence ID" value="VDP73184.1"/>
    <property type="molecule type" value="Genomic_DNA"/>
</dbReference>
<name>A0A3P8GRP7_9TREM</name>
<reference evidence="1 2" key="1">
    <citation type="submission" date="2018-11" db="EMBL/GenBank/DDBJ databases">
        <authorList>
            <consortium name="Pathogen Informatics"/>
        </authorList>
    </citation>
    <scope>NUCLEOTIDE SEQUENCE [LARGE SCALE GENOMIC DNA]</scope>
    <source>
        <strain>Denwood</strain>
        <strain evidence="2">Zambia</strain>
    </source>
</reference>
<keyword evidence="2" id="KW-1185">Reference proteome</keyword>
<evidence type="ECO:0000313" key="1">
    <source>
        <dbReference type="EMBL" id="VDP73184.1"/>
    </source>
</evidence>
<proteinExistence type="predicted"/>
<accession>A0A3P8GRP7</accession>
<organism evidence="1 2">
    <name type="scientific">Schistosoma mattheei</name>
    <dbReference type="NCBI Taxonomy" id="31246"/>
    <lineage>
        <taxon>Eukaryota</taxon>
        <taxon>Metazoa</taxon>
        <taxon>Spiralia</taxon>
        <taxon>Lophotrochozoa</taxon>
        <taxon>Platyhelminthes</taxon>
        <taxon>Trematoda</taxon>
        <taxon>Digenea</taxon>
        <taxon>Strigeidida</taxon>
        <taxon>Schistosomatoidea</taxon>
        <taxon>Schistosomatidae</taxon>
        <taxon>Schistosoma</taxon>
    </lineage>
</organism>
<protein>
    <submittedName>
        <fullName evidence="1">Uncharacterized protein</fullName>
    </submittedName>
</protein>
<gene>
    <name evidence="1" type="ORF">SMTD_LOCUS17102</name>
</gene>
<sequence length="45" mass="5332">MCSVVGISYVYDIWLQRSTDDHVISLFVHIELDTINFAFHCDYKH</sequence>
<dbReference type="AlphaFoldDB" id="A0A3P8GRP7"/>
<evidence type="ECO:0000313" key="2">
    <source>
        <dbReference type="Proteomes" id="UP000269396"/>
    </source>
</evidence>
<dbReference type="Proteomes" id="UP000269396">
    <property type="component" value="Unassembled WGS sequence"/>
</dbReference>